<sequence>MVMTLNGACSLLESVLLVDSNSRSSNVDSGQIQRPIWKSTNNFPLLSRFLSSIEIEISLQFMKHWSDGV</sequence>
<keyword evidence="2" id="KW-1185">Reference proteome</keyword>
<name>A0AAD4RWT3_9MAGN</name>
<evidence type="ECO:0000313" key="1">
    <source>
        <dbReference type="EMBL" id="KAI3836919.1"/>
    </source>
</evidence>
<dbReference type="AlphaFoldDB" id="A0AAD4RWT3"/>
<accession>A0AAD4RWT3</accession>
<comment type="caution">
    <text evidence="1">The sequence shown here is derived from an EMBL/GenBank/DDBJ whole genome shotgun (WGS) entry which is preliminary data.</text>
</comment>
<proteinExistence type="predicted"/>
<dbReference type="EMBL" id="JAJJMB010017633">
    <property type="protein sequence ID" value="KAI3836919.1"/>
    <property type="molecule type" value="Genomic_DNA"/>
</dbReference>
<organism evidence="1 2">
    <name type="scientific">Papaver atlanticum</name>
    <dbReference type="NCBI Taxonomy" id="357466"/>
    <lineage>
        <taxon>Eukaryota</taxon>
        <taxon>Viridiplantae</taxon>
        <taxon>Streptophyta</taxon>
        <taxon>Embryophyta</taxon>
        <taxon>Tracheophyta</taxon>
        <taxon>Spermatophyta</taxon>
        <taxon>Magnoliopsida</taxon>
        <taxon>Ranunculales</taxon>
        <taxon>Papaveraceae</taxon>
        <taxon>Papaveroideae</taxon>
        <taxon>Papaver</taxon>
    </lineage>
</organism>
<gene>
    <name evidence="1" type="ORF">MKW98_005252</name>
</gene>
<reference evidence="1" key="1">
    <citation type="submission" date="2022-04" db="EMBL/GenBank/DDBJ databases">
        <title>A functionally conserved STORR gene fusion in Papaver species that diverged 16.8 million years ago.</title>
        <authorList>
            <person name="Catania T."/>
        </authorList>
    </citation>
    <scope>NUCLEOTIDE SEQUENCE</scope>
    <source>
        <strain evidence="1">S-188037</strain>
    </source>
</reference>
<evidence type="ECO:0000313" key="2">
    <source>
        <dbReference type="Proteomes" id="UP001202328"/>
    </source>
</evidence>
<protein>
    <submittedName>
        <fullName evidence="1">Uncharacterized protein</fullName>
    </submittedName>
</protein>
<dbReference type="Proteomes" id="UP001202328">
    <property type="component" value="Unassembled WGS sequence"/>
</dbReference>